<sequence>MPHVGAQIWVRNRKNLRPRYAALISQPKMDLAEMYRDTCYLPPPRNIETSEIAQTVIPDASEVLGRDSRLIQRSK</sequence>
<evidence type="ECO:0000313" key="2">
    <source>
        <dbReference type="Proteomes" id="UP000274504"/>
    </source>
</evidence>
<reference evidence="3" key="1">
    <citation type="submission" date="2017-02" db="UniProtKB">
        <authorList>
            <consortium name="WormBaseParasite"/>
        </authorList>
    </citation>
    <scope>IDENTIFICATION</scope>
</reference>
<name>A0A0R3SL56_HYMDI</name>
<evidence type="ECO:0000313" key="1">
    <source>
        <dbReference type="EMBL" id="VDL57987.1"/>
    </source>
</evidence>
<accession>A0A0R3SL56</accession>
<organism evidence="3">
    <name type="scientific">Hymenolepis diminuta</name>
    <name type="common">Rat tapeworm</name>
    <dbReference type="NCBI Taxonomy" id="6216"/>
    <lineage>
        <taxon>Eukaryota</taxon>
        <taxon>Metazoa</taxon>
        <taxon>Spiralia</taxon>
        <taxon>Lophotrochozoa</taxon>
        <taxon>Platyhelminthes</taxon>
        <taxon>Cestoda</taxon>
        <taxon>Eucestoda</taxon>
        <taxon>Cyclophyllidea</taxon>
        <taxon>Hymenolepididae</taxon>
        <taxon>Hymenolepis</taxon>
    </lineage>
</organism>
<gene>
    <name evidence="1" type="ORF">HDID_LOCUS5669</name>
</gene>
<dbReference type="EMBL" id="UYSG01003176">
    <property type="protein sequence ID" value="VDL57987.1"/>
    <property type="molecule type" value="Genomic_DNA"/>
</dbReference>
<evidence type="ECO:0000313" key="3">
    <source>
        <dbReference type="WBParaSite" id="HDID_0000567101-mRNA-1"/>
    </source>
</evidence>
<proteinExistence type="predicted"/>
<dbReference type="AlphaFoldDB" id="A0A0R3SL56"/>
<protein>
    <submittedName>
        <fullName evidence="1 3">Uncharacterized protein</fullName>
    </submittedName>
</protein>
<dbReference type="WBParaSite" id="HDID_0000567101-mRNA-1">
    <property type="protein sequence ID" value="HDID_0000567101-mRNA-1"/>
    <property type="gene ID" value="HDID_0000567101"/>
</dbReference>
<reference evidence="1 2" key="2">
    <citation type="submission" date="2018-11" db="EMBL/GenBank/DDBJ databases">
        <authorList>
            <consortium name="Pathogen Informatics"/>
        </authorList>
    </citation>
    <scope>NUCLEOTIDE SEQUENCE [LARGE SCALE GENOMIC DNA]</scope>
</reference>
<dbReference type="Proteomes" id="UP000274504">
    <property type="component" value="Unassembled WGS sequence"/>
</dbReference>